<evidence type="ECO:0008006" key="12">
    <source>
        <dbReference type="Google" id="ProtNLM"/>
    </source>
</evidence>
<dbReference type="InterPro" id="IPR011527">
    <property type="entry name" value="ABC1_TM_dom"/>
</dbReference>
<dbReference type="SUPFAM" id="SSF52540">
    <property type="entry name" value="P-loop containing nucleoside triphosphate hydrolases"/>
    <property type="match status" value="1"/>
</dbReference>
<dbReference type="InterPro" id="IPR027417">
    <property type="entry name" value="P-loop_NTPase"/>
</dbReference>
<comment type="subcellular location">
    <subcellularLocation>
        <location evidence="1">Membrane</location>
        <topology evidence="1">Multi-pass membrane protein</topology>
    </subcellularLocation>
</comment>
<comment type="caution">
    <text evidence="10">The sequence shown here is derived from an EMBL/GenBank/DDBJ whole genome shotgun (WGS) entry which is preliminary data.</text>
</comment>
<keyword evidence="3" id="KW-0547">Nucleotide-binding</keyword>
<dbReference type="GO" id="GO:0016020">
    <property type="term" value="C:membrane"/>
    <property type="evidence" value="ECO:0007669"/>
    <property type="project" value="UniProtKB-SubCell"/>
</dbReference>
<evidence type="ECO:0000256" key="3">
    <source>
        <dbReference type="ARBA" id="ARBA00022741"/>
    </source>
</evidence>
<dbReference type="Pfam" id="PF00005">
    <property type="entry name" value="ABC_tran"/>
    <property type="match status" value="1"/>
</dbReference>
<dbReference type="PANTHER" id="PTHR43394">
    <property type="entry name" value="ATP-DEPENDENT PERMEASE MDL1, MITOCHONDRIAL"/>
    <property type="match status" value="1"/>
</dbReference>
<dbReference type="PROSITE" id="PS50929">
    <property type="entry name" value="ABC_TM1F"/>
    <property type="match status" value="1"/>
</dbReference>
<evidence type="ECO:0000259" key="9">
    <source>
        <dbReference type="PROSITE" id="PS50929"/>
    </source>
</evidence>
<dbReference type="EMBL" id="VOIH02000006">
    <property type="protein sequence ID" value="KAF3444602.1"/>
    <property type="molecule type" value="Genomic_DNA"/>
</dbReference>
<feature type="transmembrane region" description="Helical" evidence="7">
    <location>
        <begin position="173"/>
        <end position="195"/>
    </location>
</feature>
<dbReference type="Proteomes" id="UP000796880">
    <property type="component" value="Unassembled WGS sequence"/>
</dbReference>
<evidence type="ECO:0000256" key="5">
    <source>
        <dbReference type="ARBA" id="ARBA00022989"/>
    </source>
</evidence>
<dbReference type="Pfam" id="PF00664">
    <property type="entry name" value="ABC_membrane"/>
    <property type="match status" value="1"/>
</dbReference>
<dbReference type="SUPFAM" id="SSF90123">
    <property type="entry name" value="ABC transporter transmembrane region"/>
    <property type="match status" value="1"/>
</dbReference>
<dbReference type="PANTHER" id="PTHR43394:SF19">
    <property type="entry name" value="ABC TRANSPORTER B FAMILY"/>
    <property type="match status" value="1"/>
</dbReference>
<dbReference type="PROSITE" id="PS00211">
    <property type="entry name" value="ABC_TRANSPORTER_1"/>
    <property type="match status" value="1"/>
</dbReference>
<dbReference type="InterPro" id="IPR003439">
    <property type="entry name" value="ABC_transporter-like_ATP-bd"/>
</dbReference>
<feature type="transmembrane region" description="Helical" evidence="7">
    <location>
        <begin position="270"/>
        <end position="288"/>
    </location>
</feature>
<reference evidence="10" key="1">
    <citation type="submission" date="2020-03" db="EMBL/GenBank/DDBJ databases">
        <title>A high-quality chromosome-level genome assembly of a woody plant with both climbing and erect habits, Rhamnella rubrinervis.</title>
        <authorList>
            <person name="Lu Z."/>
            <person name="Yang Y."/>
            <person name="Zhu X."/>
            <person name="Sun Y."/>
        </authorList>
    </citation>
    <scope>NUCLEOTIDE SEQUENCE</scope>
    <source>
        <strain evidence="10">BYM</strain>
        <tissue evidence="10">Leaf</tissue>
    </source>
</reference>
<dbReference type="SMART" id="SM00382">
    <property type="entry name" value="AAA"/>
    <property type="match status" value="1"/>
</dbReference>
<protein>
    <recommendedName>
        <fullName evidence="12">ABC transporter B family member 26, chloroplastic</fullName>
    </recommendedName>
</protein>
<evidence type="ECO:0000256" key="2">
    <source>
        <dbReference type="ARBA" id="ARBA00022692"/>
    </source>
</evidence>
<dbReference type="InterPro" id="IPR036640">
    <property type="entry name" value="ABC1_TM_sf"/>
</dbReference>
<dbReference type="InterPro" id="IPR039421">
    <property type="entry name" value="Type_1_exporter"/>
</dbReference>
<name>A0A8K0H2K0_9ROSA</name>
<proteinExistence type="predicted"/>
<dbReference type="InterPro" id="IPR017871">
    <property type="entry name" value="ABC_transporter-like_CS"/>
</dbReference>
<evidence type="ECO:0000256" key="7">
    <source>
        <dbReference type="SAM" id="Phobius"/>
    </source>
</evidence>
<feature type="transmembrane region" description="Helical" evidence="7">
    <location>
        <begin position="129"/>
        <end position="153"/>
    </location>
</feature>
<dbReference type="PROSITE" id="PS50893">
    <property type="entry name" value="ABC_TRANSPORTER_2"/>
    <property type="match status" value="1"/>
</dbReference>
<keyword evidence="2 7" id="KW-0812">Transmembrane</keyword>
<sequence length="692" mass="77485">MAISHSTLSSPCTPYMPYRRPLSNLSPSTSVFISRTRTKSQGPVHCIASKRHRFRIRNYAYVGSEQERDKTIRLSESIQNWVGFVGSVMPGGSWWSLGEREEEKVVAVKPLTLVFALRRLWRLLEDDKWIIFVAFGALIIAALSEVSIPSILAESIFSAQGGETTVFSRKAQLIVILCFTSGICSGLRSGCFGVANTILVRRLRETVFSVIVFQDIYFFDREAVGDLTSRLGSDCQRLSNIIGHNIYLILRNVLQGTGALINLLMLSWPLALSALFTCSVLSAIFLVYGQYQEKAAKLTQDFTAGANEVAQETLTLMRIVRVHGAERTELERFKQWLNKVAFVNMRETVAYGMWSLSFDSLYRSMQVFAVLLGGMSILSGHITVEQLTKYVLYCEWLIYATWRVTDNLSSLLQSVGASGKLFQLMDLVPSDQFLSKGVKLDNVMGHIKFVNVSFHYPSRVEVPVLDHINISIQPNEVVAIVGLSGGGKSTLVNLLLRLYEPINGQIYIDGFPLKDLDIQWLKVKVGFVEQEPHLFHMDIKSNIKYGCSGDIKQEDIEWAAKQAYAHDFIFSLPDGYETLVDDNLLSGGQKQRIAIARAILRDPSILILDEATSALDSESEHYIKDVFHAFKNDTKANRTVIVIAHRLSTIRAADRIIVMDGGRVIEMGDHTDLILRNGFYAKLVRAQADGLA</sequence>
<evidence type="ECO:0000256" key="1">
    <source>
        <dbReference type="ARBA" id="ARBA00004141"/>
    </source>
</evidence>
<dbReference type="GO" id="GO:0005524">
    <property type="term" value="F:ATP binding"/>
    <property type="evidence" value="ECO:0007669"/>
    <property type="project" value="UniProtKB-KW"/>
</dbReference>
<keyword evidence="6 7" id="KW-0472">Membrane</keyword>
<evidence type="ECO:0000259" key="8">
    <source>
        <dbReference type="PROSITE" id="PS50893"/>
    </source>
</evidence>
<dbReference type="CDD" id="cd18572">
    <property type="entry name" value="ABC_6TM_TAP"/>
    <property type="match status" value="1"/>
</dbReference>
<gene>
    <name evidence="10" type="ORF">FNV43_RR14294</name>
</gene>
<accession>A0A8K0H2K0</accession>
<organism evidence="10 11">
    <name type="scientific">Rhamnella rubrinervis</name>
    <dbReference type="NCBI Taxonomy" id="2594499"/>
    <lineage>
        <taxon>Eukaryota</taxon>
        <taxon>Viridiplantae</taxon>
        <taxon>Streptophyta</taxon>
        <taxon>Embryophyta</taxon>
        <taxon>Tracheophyta</taxon>
        <taxon>Spermatophyta</taxon>
        <taxon>Magnoliopsida</taxon>
        <taxon>eudicotyledons</taxon>
        <taxon>Gunneridae</taxon>
        <taxon>Pentapetalae</taxon>
        <taxon>rosids</taxon>
        <taxon>fabids</taxon>
        <taxon>Rosales</taxon>
        <taxon>Rhamnaceae</taxon>
        <taxon>rhamnoid group</taxon>
        <taxon>Rhamneae</taxon>
        <taxon>Rhamnella</taxon>
    </lineage>
</organism>
<dbReference type="AlphaFoldDB" id="A0A8K0H2K0"/>
<dbReference type="Gene3D" id="1.20.1560.10">
    <property type="entry name" value="ABC transporter type 1, transmembrane domain"/>
    <property type="match status" value="1"/>
</dbReference>
<dbReference type="FunFam" id="3.40.50.300:FF:000218">
    <property type="entry name" value="Multidrug ABC transporter ATP-binding protein"/>
    <property type="match status" value="1"/>
</dbReference>
<dbReference type="InterPro" id="IPR003593">
    <property type="entry name" value="AAA+_ATPase"/>
</dbReference>
<dbReference type="GO" id="GO:0015421">
    <property type="term" value="F:ABC-type oligopeptide transporter activity"/>
    <property type="evidence" value="ECO:0007669"/>
    <property type="project" value="TreeGrafter"/>
</dbReference>
<keyword evidence="4" id="KW-0067">ATP-binding</keyword>
<dbReference type="Gene3D" id="3.40.50.300">
    <property type="entry name" value="P-loop containing nucleotide triphosphate hydrolases"/>
    <property type="match status" value="1"/>
</dbReference>
<evidence type="ECO:0000256" key="6">
    <source>
        <dbReference type="ARBA" id="ARBA00023136"/>
    </source>
</evidence>
<dbReference type="GO" id="GO:0016887">
    <property type="term" value="F:ATP hydrolysis activity"/>
    <property type="evidence" value="ECO:0007669"/>
    <property type="project" value="InterPro"/>
</dbReference>
<evidence type="ECO:0000313" key="10">
    <source>
        <dbReference type="EMBL" id="KAF3444602.1"/>
    </source>
</evidence>
<feature type="domain" description="ABC transporter" evidence="8">
    <location>
        <begin position="447"/>
        <end position="686"/>
    </location>
</feature>
<evidence type="ECO:0000256" key="4">
    <source>
        <dbReference type="ARBA" id="ARBA00022840"/>
    </source>
</evidence>
<keyword evidence="5 7" id="KW-1133">Transmembrane helix</keyword>
<keyword evidence="11" id="KW-1185">Reference proteome</keyword>
<evidence type="ECO:0000313" key="11">
    <source>
        <dbReference type="Proteomes" id="UP000796880"/>
    </source>
</evidence>
<dbReference type="OrthoDB" id="6500128at2759"/>
<feature type="domain" description="ABC transmembrane type-1" evidence="9">
    <location>
        <begin position="132"/>
        <end position="413"/>
    </location>
</feature>